<comment type="similarity">
    <text evidence="1">Belongs to the LacAB/RpiB family.</text>
</comment>
<evidence type="ECO:0000256" key="1">
    <source>
        <dbReference type="ARBA" id="ARBA00008754"/>
    </source>
</evidence>
<dbReference type="PANTHER" id="PTHR30345">
    <property type="entry name" value="RIBOSE-5-PHOSPHATE ISOMERASE B"/>
    <property type="match status" value="1"/>
</dbReference>
<evidence type="ECO:0000256" key="2">
    <source>
        <dbReference type="ARBA" id="ARBA00023235"/>
    </source>
</evidence>
<dbReference type="EMBL" id="DRTV01000233">
    <property type="protein sequence ID" value="HHF58427.1"/>
    <property type="molecule type" value="Genomic_DNA"/>
</dbReference>
<feature type="active site" description="Proton donor" evidence="3">
    <location>
        <position position="97"/>
    </location>
</feature>
<dbReference type="PANTHER" id="PTHR30345:SF0">
    <property type="entry name" value="DNA DAMAGE-REPAIR_TOLERATION PROTEIN DRT102"/>
    <property type="match status" value="1"/>
</dbReference>
<dbReference type="Gene3D" id="3.40.1400.10">
    <property type="entry name" value="Sugar-phosphate isomerase, RpiB/LacA/LacB"/>
    <property type="match status" value="1"/>
</dbReference>
<dbReference type="GO" id="GO:0004751">
    <property type="term" value="F:ribose-5-phosphate isomerase activity"/>
    <property type="evidence" value="ECO:0007669"/>
    <property type="project" value="UniProtKB-EC"/>
</dbReference>
<organism evidence="4">
    <name type="scientific">candidate division WOR-3 bacterium</name>
    <dbReference type="NCBI Taxonomy" id="2052148"/>
    <lineage>
        <taxon>Bacteria</taxon>
        <taxon>Bacteria division WOR-3</taxon>
    </lineage>
</organism>
<accession>A0A7C5I4Y0</accession>
<dbReference type="AlphaFoldDB" id="A0A7C5I4Y0"/>
<dbReference type="EC" id="5.3.1.6" evidence="4"/>
<gene>
    <name evidence="4" type="primary">rpiB</name>
    <name evidence="4" type="ORF">ENL41_03280</name>
</gene>
<proteinExistence type="inferred from homology"/>
<reference evidence="4" key="1">
    <citation type="journal article" date="2020" name="mSystems">
        <title>Genome- and Community-Level Interaction Insights into Carbon Utilization and Element Cycling Functions of Hydrothermarchaeota in Hydrothermal Sediment.</title>
        <authorList>
            <person name="Zhou Z."/>
            <person name="Liu Y."/>
            <person name="Xu W."/>
            <person name="Pan J."/>
            <person name="Luo Z.H."/>
            <person name="Li M."/>
        </authorList>
    </citation>
    <scope>NUCLEOTIDE SEQUENCE [LARGE SCALE GENOMIC DNA]</scope>
    <source>
        <strain evidence="4">HyVt-94</strain>
    </source>
</reference>
<dbReference type="InterPro" id="IPR003500">
    <property type="entry name" value="RpiB_LacA_LacB"/>
</dbReference>
<dbReference type="SUPFAM" id="SSF89623">
    <property type="entry name" value="Ribose/Galactose isomerase RpiB/AlsB"/>
    <property type="match status" value="1"/>
</dbReference>
<name>A0A7C5I4Y0_UNCW3</name>
<feature type="active site" description="Proton acceptor" evidence="3">
    <location>
        <position position="64"/>
    </location>
</feature>
<dbReference type="InterPro" id="IPR036569">
    <property type="entry name" value="RpiB_LacA_LacB_sf"/>
</dbReference>
<protein>
    <submittedName>
        <fullName evidence="4">Ribose 5-phosphate isomerase B</fullName>
        <ecNumber evidence="4">5.3.1.6</ecNumber>
    </submittedName>
</protein>
<dbReference type="NCBIfam" id="TIGR01120">
    <property type="entry name" value="rpiB"/>
    <property type="match status" value="1"/>
</dbReference>
<dbReference type="GO" id="GO:0009052">
    <property type="term" value="P:pentose-phosphate shunt, non-oxidative branch"/>
    <property type="evidence" value="ECO:0007669"/>
    <property type="project" value="TreeGrafter"/>
</dbReference>
<sequence>MKVAIGSDHRGFKLKEYLKEKLQNKLQILDVGTYGEDSVDYPDFAFKVGNLVARGEVNFGILICYTGIGMSIAANKVKGIRAALVTDKNFAKLSRMHNNANIICLQGGFVKPEDALKFVELFLSTEFEGGRHQRRVRKIQDYEGSEEVA</sequence>
<dbReference type="Pfam" id="PF02502">
    <property type="entry name" value="LacAB_rpiB"/>
    <property type="match status" value="1"/>
</dbReference>
<evidence type="ECO:0000256" key="3">
    <source>
        <dbReference type="PIRSR" id="PIRSR005384-1"/>
    </source>
</evidence>
<keyword evidence="2 4" id="KW-0413">Isomerase</keyword>
<dbReference type="NCBIfam" id="TIGR00689">
    <property type="entry name" value="rpiB_lacA_lacB"/>
    <property type="match status" value="1"/>
</dbReference>
<dbReference type="NCBIfam" id="NF004051">
    <property type="entry name" value="PRK05571.1"/>
    <property type="match status" value="1"/>
</dbReference>
<evidence type="ECO:0000313" key="4">
    <source>
        <dbReference type="EMBL" id="HHF58427.1"/>
    </source>
</evidence>
<dbReference type="GO" id="GO:0019316">
    <property type="term" value="P:D-allose catabolic process"/>
    <property type="evidence" value="ECO:0007669"/>
    <property type="project" value="TreeGrafter"/>
</dbReference>
<dbReference type="Proteomes" id="UP000886014">
    <property type="component" value="Unassembled WGS sequence"/>
</dbReference>
<dbReference type="InterPro" id="IPR004785">
    <property type="entry name" value="RpiB"/>
</dbReference>
<dbReference type="PIRSF" id="PIRSF005384">
    <property type="entry name" value="RpiB_LacA_B"/>
    <property type="match status" value="1"/>
</dbReference>
<comment type="caution">
    <text evidence="4">The sequence shown here is derived from an EMBL/GenBank/DDBJ whole genome shotgun (WGS) entry which is preliminary data.</text>
</comment>